<evidence type="ECO:0000256" key="5">
    <source>
        <dbReference type="ARBA" id="ARBA00022553"/>
    </source>
</evidence>
<dbReference type="CDD" id="cd06225">
    <property type="entry name" value="HAMP"/>
    <property type="match status" value="1"/>
</dbReference>
<dbReference type="AlphaFoldDB" id="A0A221M7L1"/>
<evidence type="ECO:0000259" key="18">
    <source>
        <dbReference type="PROSITE" id="PS50109"/>
    </source>
</evidence>
<protein>
    <recommendedName>
        <fullName evidence="16">Heme sensor protein HssS</fullName>
        <ecNumber evidence="3">2.7.13.3</ecNumber>
    </recommendedName>
</protein>
<evidence type="ECO:0000256" key="15">
    <source>
        <dbReference type="ARBA" id="ARBA00037219"/>
    </source>
</evidence>
<accession>A0A221M7L1</accession>
<dbReference type="InterPro" id="IPR004358">
    <property type="entry name" value="Sig_transdc_His_kin-like_C"/>
</dbReference>
<gene>
    <name evidence="20" type="ORF">CFK40_00600</name>
</gene>
<keyword evidence="13" id="KW-0843">Virulence</keyword>
<dbReference type="PROSITE" id="PS50885">
    <property type="entry name" value="HAMP"/>
    <property type="match status" value="1"/>
</dbReference>
<evidence type="ECO:0000256" key="2">
    <source>
        <dbReference type="ARBA" id="ARBA00004651"/>
    </source>
</evidence>
<evidence type="ECO:0000256" key="14">
    <source>
        <dbReference type="ARBA" id="ARBA00023136"/>
    </source>
</evidence>
<evidence type="ECO:0000256" key="11">
    <source>
        <dbReference type="ARBA" id="ARBA00022989"/>
    </source>
</evidence>
<dbReference type="EC" id="2.7.13.3" evidence="3"/>
<evidence type="ECO:0000256" key="7">
    <source>
        <dbReference type="ARBA" id="ARBA00022692"/>
    </source>
</evidence>
<organism evidence="20 21">
    <name type="scientific">Virgibacillus necropolis</name>
    <dbReference type="NCBI Taxonomy" id="163877"/>
    <lineage>
        <taxon>Bacteria</taxon>
        <taxon>Bacillati</taxon>
        <taxon>Bacillota</taxon>
        <taxon>Bacilli</taxon>
        <taxon>Bacillales</taxon>
        <taxon>Bacillaceae</taxon>
        <taxon>Virgibacillus</taxon>
    </lineage>
</organism>
<dbReference type="PROSITE" id="PS50109">
    <property type="entry name" value="HIS_KIN"/>
    <property type="match status" value="1"/>
</dbReference>
<reference evidence="20 21" key="1">
    <citation type="journal article" date="2003" name="Int. J. Syst. Evol. Microbiol.">
        <title>Virgibacillus carmonensis sp. nov., Virgibacillus necropolis sp. nov. and Virgibacillus picturae sp. nov., three novel species isolated from deteriorated mural paintings, transfer of the species of the genus salibacillus to Virgibacillus, as Virgibacillus marismortui comb. nov. and Virgibacillus salexigens comb. nov., and emended description of the genus Virgibacillus.</title>
        <authorList>
            <person name="Heyrman J."/>
            <person name="Logan N.A."/>
            <person name="Busse H.J."/>
            <person name="Balcaen A."/>
            <person name="Lebbe L."/>
            <person name="Rodriguez-Diaz M."/>
            <person name="Swings J."/>
            <person name="De Vos P."/>
        </authorList>
    </citation>
    <scope>NUCLEOTIDE SEQUENCE [LARGE SCALE GENOMIC DNA]</scope>
    <source>
        <strain evidence="20 21">LMG 19488</strain>
    </source>
</reference>
<evidence type="ECO:0000313" key="20">
    <source>
        <dbReference type="EMBL" id="ASN03625.1"/>
    </source>
</evidence>
<feature type="transmembrane region" description="Helical" evidence="17">
    <location>
        <begin position="163"/>
        <end position="188"/>
    </location>
</feature>
<proteinExistence type="predicted"/>
<dbReference type="Pfam" id="PF02518">
    <property type="entry name" value="HATPase_c"/>
    <property type="match status" value="1"/>
</dbReference>
<dbReference type="FunFam" id="1.10.287.130:FF:000001">
    <property type="entry name" value="Two-component sensor histidine kinase"/>
    <property type="match status" value="1"/>
</dbReference>
<dbReference type="InterPro" id="IPR036097">
    <property type="entry name" value="HisK_dim/P_sf"/>
</dbReference>
<feature type="domain" description="Histidine kinase" evidence="18">
    <location>
        <begin position="245"/>
        <end position="459"/>
    </location>
</feature>
<keyword evidence="10" id="KW-0067">ATP-binding</keyword>
<dbReference type="InterPro" id="IPR003660">
    <property type="entry name" value="HAMP_dom"/>
</dbReference>
<dbReference type="SUPFAM" id="SSF47384">
    <property type="entry name" value="Homodimeric domain of signal transducing histidine kinase"/>
    <property type="match status" value="1"/>
</dbReference>
<dbReference type="SMART" id="SM00304">
    <property type="entry name" value="HAMP"/>
    <property type="match status" value="1"/>
</dbReference>
<feature type="transmembrane region" description="Helical" evidence="17">
    <location>
        <begin position="6"/>
        <end position="31"/>
    </location>
</feature>
<keyword evidence="7 17" id="KW-0812">Transmembrane</keyword>
<dbReference type="Gene3D" id="3.30.565.10">
    <property type="entry name" value="Histidine kinase-like ATPase, C-terminal domain"/>
    <property type="match status" value="1"/>
</dbReference>
<dbReference type="PANTHER" id="PTHR45528">
    <property type="entry name" value="SENSOR HISTIDINE KINASE CPXA"/>
    <property type="match status" value="1"/>
</dbReference>
<feature type="domain" description="HAMP" evidence="19">
    <location>
        <begin position="185"/>
        <end position="237"/>
    </location>
</feature>
<evidence type="ECO:0000256" key="6">
    <source>
        <dbReference type="ARBA" id="ARBA00022679"/>
    </source>
</evidence>
<dbReference type="CDD" id="cd00082">
    <property type="entry name" value="HisKA"/>
    <property type="match status" value="1"/>
</dbReference>
<dbReference type="EMBL" id="CP022437">
    <property type="protein sequence ID" value="ASN03625.1"/>
    <property type="molecule type" value="Genomic_DNA"/>
</dbReference>
<evidence type="ECO:0000256" key="17">
    <source>
        <dbReference type="SAM" id="Phobius"/>
    </source>
</evidence>
<evidence type="ECO:0000313" key="21">
    <source>
        <dbReference type="Proteomes" id="UP000204391"/>
    </source>
</evidence>
<dbReference type="KEGG" id="vne:CFK40_00600"/>
<evidence type="ECO:0000256" key="10">
    <source>
        <dbReference type="ARBA" id="ARBA00022840"/>
    </source>
</evidence>
<dbReference type="OrthoDB" id="9813151at2"/>
<comment type="subcellular location">
    <subcellularLocation>
        <location evidence="2">Cell membrane</location>
        <topology evidence="2">Multi-pass membrane protein</topology>
    </subcellularLocation>
</comment>
<comment type="function">
    <text evidence="15">Member of the two-component regulatory system HssS/HssR involved in intracellular heme homeostasis and tempering of staphylococcal virulence. HssS functions as a heme sensor histidine kinase which is autophosphorylated at a histidine residue and transfers its phosphate group to an aspartate residue of HssR. HssR/HssS activates the expression of hrtAB, an efflux pump, in response to extracellular heme, hemin, hemoglobin or blood.</text>
</comment>
<keyword evidence="14 17" id="KW-0472">Membrane</keyword>
<keyword evidence="11 17" id="KW-1133">Transmembrane helix</keyword>
<dbReference type="PRINTS" id="PR00344">
    <property type="entry name" value="BCTRLSENSOR"/>
</dbReference>
<dbReference type="InterPro" id="IPR003594">
    <property type="entry name" value="HATPase_dom"/>
</dbReference>
<dbReference type="SUPFAM" id="SSF55874">
    <property type="entry name" value="ATPase domain of HSP90 chaperone/DNA topoisomerase II/histidine kinase"/>
    <property type="match status" value="1"/>
</dbReference>
<dbReference type="SMART" id="SM00388">
    <property type="entry name" value="HisKA"/>
    <property type="match status" value="1"/>
</dbReference>
<evidence type="ECO:0000256" key="16">
    <source>
        <dbReference type="ARBA" id="ARBA00040841"/>
    </source>
</evidence>
<dbReference type="Proteomes" id="UP000204391">
    <property type="component" value="Chromosome"/>
</dbReference>
<evidence type="ECO:0000256" key="3">
    <source>
        <dbReference type="ARBA" id="ARBA00012438"/>
    </source>
</evidence>
<keyword evidence="5" id="KW-0597">Phosphoprotein</keyword>
<dbReference type="Pfam" id="PF00512">
    <property type="entry name" value="HisKA"/>
    <property type="match status" value="1"/>
</dbReference>
<keyword evidence="8" id="KW-0547">Nucleotide-binding</keyword>
<dbReference type="InterPro" id="IPR050398">
    <property type="entry name" value="HssS/ArlS-like"/>
</dbReference>
<evidence type="ECO:0000256" key="8">
    <source>
        <dbReference type="ARBA" id="ARBA00022741"/>
    </source>
</evidence>
<dbReference type="InterPro" id="IPR003661">
    <property type="entry name" value="HisK_dim/P_dom"/>
</dbReference>
<keyword evidence="4" id="KW-1003">Cell membrane</keyword>
<evidence type="ECO:0000259" key="19">
    <source>
        <dbReference type="PROSITE" id="PS50885"/>
    </source>
</evidence>
<dbReference type="FunFam" id="3.30.565.10:FF:000006">
    <property type="entry name" value="Sensor histidine kinase WalK"/>
    <property type="match status" value="1"/>
</dbReference>
<evidence type="ECO:0000256" key="12">
    <source>
        <dbReference type="ARBA" id="ARBA00023012"/>
    </source>
</evidence>
<dbReference type="Pfam" id="PF00672">
    <property type="entry name" value="HAMP"/>
    <property type="match status" value="1"/>
</dbReference>
<dbReference type="SMART" id="SM00387">
    <property type="entry name" value="HATPase_c"/>
    <property type="match status" value="1"/>
</dbReference>
<comment type="catalytic activity">
    <reaction evidence="1">
        <text>ATP + protein L-histidine = ADP + protein N-phospho-L-histidine.</text>
        <dbReference type="EC" id="2.7.13.3"/>
    </reaction>
</comment>
<evidence type="ECO:0000256" key="9">
    <source>
        <dbReference type="ARBA" id="ARBA00022777"/>
    </source>
</evidence>
<dbReference type="GO" id="GO:0005886">
    <property type="term" value="C:plasma membrane"/>
    <property type="evidence" value="ECO:0007669"/>
    <property type="project" value="UniProtKB-SubCell"/>
</dbReference>
<dbReference type="PANTHER" id="PTHR45528:SF11">
    <property type="entry name" value="HISTIDINE KINASE"/>
    <property type="match status" value="1"/>
</dbReference>
<keyword evidence="12" id="KW-0902">Two-component regulatory system</keyword>
<dbReference type="GO" id="GO:0000155">
    <property type="term" value="F:phosphorelay sensor kinase activity"/>
    <property type="evidence" value="ECO:0007669"/>
    <property type="project" value="InterPro"/>
</dbReference>
<dbReference type="RefSeq" id="WP_089530199.1">
    <property type="nucleotide sequence ID" value="NZ_CP022437.1"/>
</dbReference>
<dbReference type="Gene3D" id="1.10.287.130">
    <property type="match status" value="1"/>
</dbReference>
<dbReference type="InterPro" id="IPR005467">
    <property type="entry name" value="His_kinase_dom"/>
</dbReference>
<name>A0A221M7L1_9BACI</name>
<evidence type="ECO:0000256" key="13">
    <source>
        <dbReference type="ARBA" id="ARBA00023026"/>
    </source>
</evidence>
<keyword evidence="21" id="KW-1185">Reference proteome</keyword>
<dbReference type="SUPFAM" id="SSF158472">
    <property type="entry name" value="HAMP domain-like"/>
    <property type="match status" value="1"/>
</dbReference>
<evidence type="ECO:0000256" key="4">
    <source>
        <dbReference type="ARBA" id="ARBA00022475"/>
    </source>
</evidence>
<keyword evidence="6" id="KW-0808">Transferase</keyword>
<dbReference type="GO" id="GO:0005524">
    <property type="term" value="F:ATP binding"/>
    <property type="evidence" value="ECO:0007669"/>
    <property type="project" value="UniProtKB-KW"/>
</dbReference>
<sequence>MRTLYVRIIVVTMVIMIASSIIAFFASNIYYQHYLKPKNDAKITHISKNIVDIYNSNNKQGVSTYLKEMADLGYKFYLVDEAGDGQVYGESFRKNNLDSSNIERVLEGNVYHGIKQYPWRPFVTGFFDNELKNTIGVPIEVNGENYALFVRPNTAQQFGEMRFFLAVLLTLALTFSFLLVLISTSYIVKPIKRLTEATKKIAAGNYHMKLNVNRKDEIGRLAKDFSRMSDSLELTETKRQEFVSNVSHEIQSPLTSIQGFTELVRDEEMTADERHYYLTIIEKESKRLSMLGKQLLILSMLDHDDSGNTAFPVSIDDQIKEVVSTTEWQWQEKNLSIDLNLQAGEIIGSTDLIQQIWMNLMTNAIRYTDNGGTISITTKEDKSGVHVYIQDTGIGMTEADVAQIFDRFYKVDKARTRSDASTGLGLAIVKKIIEIHQGTIEVESEMGKGSTFHVYLPKK</sequence>
<keyword evidence="9 20" id="KW-0418">Kinase</keyword>
<evidence type="ECO:0000256" key="1">
    <source>
        <dbReference type="ARBA" id="ARBA00000085"/>
    </source>
</evidence>
<dbReference type="Gene3D" id="6.10.340.10">
    <property type="match status" value="1"/>
</dbReference>
<dbReference type="InterPro" id="IPR036890">
    <property type="entry name" value="HATPase_C_sf"/>
</dbReference>